<comment type="caution">
    <text evidence="3">The sequence shown here is derived from an EMBL/GenBank/DDBJ whole genome shotgun (WGS) entry which is preliminary data.</text>
</comment>
<dbReference type="RefSeq" id="WP_224122746.1">
    <property type="nucleotide sequence ID" value="NZ_JAIQZJ010000004.1"/>
</dbReference>
<proteinExistence type="inferred from homology"/>
<dbReference type="PANTHER" id="PTHR31126:SF1">
    <property type="entry name" value="TYROSINE SPECIFIC PROTEIN PHOSPHATASES DOMAIN-CONTAINING PROTEIN"/>
    <property type="match status" value="1"/>
</dbReference>
<dbReference type="EMBL" id="JAIQZJ010000004">
    <property type="protein sequence ID" value="MBZ5738374.1"/>
    <property type="molecule type" value="Genomic_DNA"/>
</dbReference>
<evidence type="ECO:0000256" key="1">
    <source>
        <dbReference type="ARBA" id="ARBA00009580"/>
    </source>
</evidence>
<evidence type="ECO:0000313" key="3">
    <source>
        <dbReference type="EMBL" id="MBZ5738374.1"/>
    </source>
</evidence>
<dbReference type="Proteomes" id="UP000780875">
    <property type="component" value="Unassembled WGS sequence"/>
</dbReference>
<name>A0ABS7UC06_9ACTN</name>
<dbReference type="InterPro" id="IPR016130">
    <property type="entry name" value="Tyr_Pase_AS"/>
</dbReference>
<dbReference type="Pfam" id="PF13350">
    <property type="entry name" value="Y_phosphatase3"/>
    <property type="match status" value="1"/>
</dbReference>
<feature type="domain" description="Tyrosine specific protein phosphatases" evidence="2">
    <location>
        <begin position="107"/>
        <end position="143"/>
    </location>
</feature>
<dbReference type="SUPFAM" id="SSF52799">
    <property type="entry name" value="(Phosphotyrosine protein) phosphatases II"/>
    <property type="match status" value="1"/>
</dbReference>
<dbReference type="Gene3D" id="3.90.190.10">
    <property type="entry name" value="Protein tyrosine phosphatase superfamily"/>
    <property type="match status" value="1"/>
</dbReference>
<accession>A0ABS7UC06</accession>
<reference evidence="3 4" key="1">
    <citation type="submission" date="2021-09" db="EMBL/GenBank/DDBJ databases">
        <title>Whole genome sequence of Nocardioides sp. GBK3QG-3.</title>
        <authorList>
            <person name="Tuo L."/>
        </authorList>
    </citation>
    <scope>NUCLEOTIDE SEQUENCE [LARGE SCALE GENOMIC DNA]</scope>
    <source>
        <strain evidence="3 4">GBK3QG-3</strain>
    </source>
</reference>
<evidence type="ECO:0000313" key="4">
    <source>
        <dbReference type="Proteomes" id="UP000780875"/>
    </source>
</evidence>
<protein>
    <submittedName>
        <fullName evidence="3">Tyrosine-protein phosphatase</fullName>
    </submittedName>
</protein>
<dbReference type="PROSITE" id="PS00383">
    <property type="entry name" value="TYR_PHOSPHATASE_1"/>
    <property type="match status" value="1"/>
</dbReference>
<dbReference type="InterPro" id="IPR026893">
    <property type="entry name" value="Tyr/Ser_Pase_IphP-type"/>
</dbReference>
<comment type="similarity">
    <text evidence="1">Belongs to the protein-tyrosine phosphatase family.</text>
</comment>
<dbReference type="PROSITE" id="PS50056">
    <property type="entry name" value="TYR_PHOSPHATASE_2"/>
    <property type="match status" value="1"/>
</dbReference>
<evidence type="ECO:0000259" key="2">
    <source>
        <dbReference type="PROSITE" id="PS50056"/>
    </source>
</evidence>
<dbReference type="InterPro" id="IPR000387">
    <property type="entry name" value="Tyr_Pase_dom"/>
</dbReference>
<sequence length="232" mass="25366">MTDRVHVLPGSFNVRDLGGLATADGRSVRAGAVFRSDYPAFAEREDGADVRRLGLRTVVDLRRGTEAAVERVPWEDHGVAYHRCPITAFEKSSWEARYAAYLQDRPETVVEAVELVLSPANHPVLFHCAAGKDRTGLVAALVLSVLGVPEEEIVADYALSADSVVHIVGRLNGIDLYRELFGELDADAQHPHPEHMEGLLAWLRAYGGAERWLLDHGLGADRIAAARSALLE</sequence>
<organism evidence="3 4">
    <name type="scientific">Nocardioides mangrovi</name>
    <dbReference type="NCBI Taxonomy" id="2874580"/>
    <lineage>
        <taxon>Bacteria</taxon>
        <taxon>Bacillati</taxon>
        <taxon>Actinomycetota</taxon>
        <taxon>Actinomycetes</taxon>
        <taxon>Propionibacteriales</taxon>
        <taxon>Nocardioidaceae</taxon>
        <taxon>Nocardioides</taxon>
    </lineage>
</organism>
<gene>
    <name evidence="3" type="ORF">K8U61_09390</name>
</gene>
<dbReference type="InterPro" id="IPR029021">
    <property type="entry name" value="Prot-tyrosine_phosphatase-like"/>
</dbReference>
<dbReference type="PANTHER" id="PTHR31126">
    <property type="entry name" value="TYROSINE-PROTEIN PHOSPHATASE"/>
    <property type="match status" value="1"/>
</dbReference>
<keyword evidence="4" id="KW-1185">Reference proteome</keyword>